<feature type="transmembrane region" description="Helical" evidence="1">
    <location>
        <begin position="334"/>
        <end position="356"/>
    </location>
</feature>
<dbReference type="RefSeq" id="WP_353932080.1">
    <property type="nucleotide sequence ID" value="NZ_CP150886.1"/>
</dbReference>
<dbReference type="EMBL" id="CP150886">
    <property type="protein sequence ID" value="WZB89176.1"/>
    <property type="molecule type" value="Genomic_DNA"/>
</dbReference>
<feature type="transmembrane region" description="Helical" evidence="1">
    <location>
        <begin position="290"/>
        <end position="313"/>
    </location>
</feature>
<proteinExistence type="predicted"/>
<keyword evidence="1" id="KW-0472">Membrane</keyword>
<keyword evidence="3" id="KW-1185">Reference proteome</keyword>
<dbReference type="Proteomes" id="UP001483337">
    <property type="component" value="Chromosome"/>
</dbReference>
<feature type="transmembrane region" description="Helical" evidence="1">
    <location>
        <begin position="368"/>
        <end position="386"/>
    </location>
</feature>
<evidence type="ECO:0000313" key="3">
    <source>
        <dbReference type="Proteomes" id="UP001483337"/>
    </source>
</evidence>
<evidence type="ECO:0000256" key="1">
    <source>
        <dbReference type="SAM" id="Phobius"/>
    </source>
</evidence>
<gene>
    <name evidence="2" type="ORF">WJM97_05710</name>
</gene>
<feature type="transmembrane region" description="Helical" evidence="1">
    <location>
        <begin position="258"/>
        <end position="278"/>
    </location>
</feature>
<accession>A0ABZ2UW04</accession>
<keyword evidence="1" id="KW-0812">Transmembrane</keyword>
<keyword evidence="1" id="KW-1133">Transmembrane helix</keyword>
<feature type="transmembrane region" description="Helical" evidence="1">
    <location>
        <begin position="189"/>
        <end position="211"/>
    </location>
</feature>
<protein>
    <submittedName>
        <fullName evidence="2">Uncharacterized protein</fullName>
    </submittedName>
</protein>
<feature type="transmembrane region" description="Helical" evidence="1">
    <location>
        <begin position="223"/>
        <end position="246"/>
    </location>
</feature>
<sequence length="410" mass="47107">MNDYQNLRIYLPDECGMNLVKLAKSGDITAISGLINQALNPQNIQAKVTVEHQKIIVLLESSKKLNQTEIVKYIYKGLSKLDIPTYSTLVVCGKLSNNQTIEWQQEINFNSSSPSDVITLNATKIKSAKKTKNQSFSQSNLTQKKQQPYQIVPANPNATGAIVAVGRKPSIAAIEAVCNSAKYLQIISYVIIVLSWLLISIQALFIISIIYDIFISRSQAFSTIINITDITGILSSWIEQLLYLVYKFWDYLKIVQSFLERLTYLCLIIWVYFLNNTIKKINNDYPVTPWGGVMCFSIPLYNIWGMWNVLSNLSSYLKKQNREVASKGRKIKKYLPWLYTFIFAYILIYIIYIVYASQTTEKNVGINFILYLLVDILFICRSFLYLQIINISYQAVFLQSTLFKEKFKNM</sequence>
<name>A0ABZ2UW04_9CYAN</name>
<reference evidence="2 3" key="1">
    <citation type="submission" date="2024-04" db="EMBL/GenBank/DDBJ databases">
        <title>Okeanomitos corallinicola gen. &amp; sp. nov. (Nostocales, Cyanobacteria), a new toxic marine heterocyst-forming cyanobacterium from a coral reef.</title>
        <authorList>
            <person name="Li H."/>
            <person name="Li R."/>
            <person name="Kang J."/>
            <person name="Hii K.S."/>
            <person name="Mohamed H.F."/>
            <person name="Xu X."/>
            <person name="Luo Z."/>
        </authorList>
    </citation>
    <scope>NUCLEOTIDE SEQUENCE [LARGE SCALE GENOMIC DNA]</scope>
    <source>
        <strain evidence="2 3">TIOX110</strain>
    </source>
</reference>
<evidence type="ECO:0000313" key="2">
    <source>
        <dbReference type="EMBL" id="WZB89176.1"/>
    </source>
</evidence>
<organism evidence="2 3">
    <name type="scientific">Okeanomitos corallinicola TIOX110</name>
    <dbReference type="NCBI Taxonomy" id="3133117"/>
    <lineage>
        <taxon>Bacteria</taxon>
        <taxon>Bacillati</taxon>
        <taxon>Cyanobacteriota</taxon>
        <taxon>Cyanophyceae</taxon>
        <taxon>Nostocales</taxon>
        <taxon>Aphanizomenonaceae</taxon>
        <taxon>Okeanomitos</taxon>
    </lineage>
</organism>